<dbReference type="RefSeq" id="WP_256614073.1">
    <property type="nucleotide sequence ID" value="NZ_JANIBK010000014.1"/>
</dbReference>
<dbReference type="Proteomes" id="UP001524586">
    <property type="component" value="Unassembled WGS sequence"/>
</dbReference>
<accession>A0ABT1U1L1</accession>
<keyword evidence="2" id="KW-1185">Reference proteome</keyword>
<organism evidence="1 2">
    <name type="scientific">Methylomonas rivi</name>
    <dbReference type="NCBI Taxonomy" id="2952226"/>
    <lineage>
        <taxon>Bacteria</taxon>
        <taxon>Pseudomonadati</taxon>
        <taxon>Pseudomonadota</taxon>
        <taxon>Gammaproteobacteria</taxon>
        <taxon>Methylococcales</taxon>
        <taxon>Methylococcaceae</taxon>
        <taxon>Methylomonas</taxon>
    </lineage>
</organism>
<reference evidence="1 2" key="1">
    <citation type="submission" date="2022-07" db="EMBL/GenBank/DDBJ databases">
        <title>Methylomonas rivi sp. nov., Methylomonas rosea sp. nov., Methylomonas aureus sp. nov. and Methylomonas subterranea sp. nov., four novel methanotrophs isolated from a freshwater creek and the deep terrestrial subsurface.</title>
        <authorList>
            <person name="Abin C."/>
            <person name="Sankaranarayanan K."/>
            <person name="Garner C."/>
            <person name="Sindelar R."/>
            <person name="Kotary K."/>
            <person name="Garner R."/>
            <person name="Barclay S."/>
            <person name="Lawson P."/>
            <person name="Krumholz L."/>
        </authorList>
    </citation>
    <scope>NUCLEOTIDE SEQUENCE [LARGE SCALE GENOMIC DNA]</scope>
    <source>
        <strain evidence="1 2">WSC-6</strain>
    </source>
</reference>
<sequence length="84" mass="8954">MLHQSVKVPTAGSFSVVEVPLGCDANAFIACMAHAGRPVACADPTEYINVSKACLQEARGASNQDDAYSLCIQRSRIKVDVLDE</sequence>
<gene>
    <name evidence="1" type="ORF">NP596_04545</name>
</gene>
<dbReference type="EMBL" id="JANIBK010000014">
    <property type="protein sequence ID" value="MCQ8127723.1"/>
    <property type="molecule type" value="Genomic_DNA"/>
</dbReference>
<proteinExistence type="predicted"/>
<name>A0ABT1U1L1_9GAMM</name>
<comment type="caution">
    <text evidence="1">The sequence shown here is derived from an EMBL/GenBank/DDBJ whole genome shotgun (WGS) entry which is preliminary data.</text>
</comment>
<protein>
    <submittedName>
        <fullName evidence="1">Uncharacterized protein</fullName>
    </submittedName>
</protein>
<evidence type="ECO:0000313" key="2">
    <source>
        <dbReference type="Proteomes" id="UP001524586"/>
    </source>
</evidence>
<evidence type="ECO:0000313" key="1">
    <source>
        <dbReference type="EMBL" id="MCQ8127723.1"/>
    </source>
</evidence>